<protein>
    <submittedName>
        <fullName evidence="2">Putative transposase</fullName>
    </submittedName>
</protein>
<name>A0A4D6N8Q6_VIGUN</name>
<evidence type="ECO:0000313" key="2">
    <source>
        <dbReference type="EMBL" id="QCE10213.1"/>
    </source>
</evidence>
<organism evidence="2 3">
    <name type="scientific">Vigna unguiculata</name>
    <name type="common">Cowpea</name>
    <dbReference type="NCBI Taxonomy" id="3917"/>
    <lineage>
        <taxon>Eukaryota</taxon>
        <taxon>Viridiplantae</taxon>
        <taxon>Streptophyta</taxon>
        <taxon>Embryophyta</taxon>
        <taxon>Tracheophyta</taxon>
        <taxon>Spermatophyta</taxon>
        <taxon>Magnoliopsida</taxon>
        <taxon>eudicotyledons</taxon>
        <taxon>Gunneridae</taxon>
        <taxon>Pentapetalae</taxon>
        <taxon>rosids</taxon>
        <taxon>fabids</taxon>
        <taxon>Fabales</taxon>
        <taxon>Fabaceae</taxon>
        <taxon>Papilionoideae</taxon>
        <taxon>50 kb inversion clade</taxon>
        <taxon>NPAAA clade</taxon>
        <taxon>indigoferoid/millettioid clade</taxon>
        <taxon>Phaseoleae</taxon>
        <taxon>Vigna</taxon>
    </lineage>
</organism>
<feature type="compositionally biased region" description="Polar residues" evidence="1">
    <location>
        <begin position="33"/>
        <end position="48"/>
    </location>
</feature>
<reference evidence="2 3" key="1">
    <citation type="submission" date="2019-04" db="EMBL/GenBank/DDBJ databases">
        <title>An improved genome assembly and genetic linkage map for asparagus bean, Vigna unguiculata ssp. sesquipedialis.</title>
        <authorList>
            <person name="Xia Q."/>
            <person name="Zhang R."/>
            <person name="Dong Y."/>
        </authorList>
    </citation>
    <scope>NUCLEOTIDE SEQUENCE [LARGE SCALE GENOMIC DNA]</scope>
    <source>
        <tissue evidence="2">Leaf</tissue>
    </source>
</reference>
<proteinExistence type="predicted"/>
<sequence>MRISPPRVPNTQLCAFPRSRRSSSNGADFHRLTTPTASSPHPSLQTSTDVLVDPSPSIEPLLNHDLPIKEVQHNEHGKVIITPIGKGWTLNHHGSEPIGQAIRTQFRGLYHHYEEVPKDVQLKWFTYFKCHITWAPENMWHIQKLLDYWESKEFNDISFQNKTNRASGKGGTIHSTGHKSHLEIALRLSENMVVLNPNELFLVTHMKKDNACVNSHAHETYETYHQRVRDMEMDSSTGTTTTKIQC</sequence>
<evidence type="ECO:0000313" key="3">
    <source>
        <dbReference type="Proteomes" id="UP000501690"/>
    </source>
</evidence>
<dbReference type="Pfam" id="PF03004">
    <property type="entry name" value="Transposase_24"/>
    <property type="match status" value="1"/>
</dbReference>
<dbReference type="Proteomes" id="UP000501690">
    <property type="component" value="Linkage Group LG10"/>
</dbReference>
<feature type="region of interest" description="Disordered" evidence="1">
    <location>
        <begin position="1"/>
        <end position="48"/>
    </location>
</feature>
<keyword evidence="3" id="KW-1185">Reference proteome</keyword>
<dbReference type="EMBL" id="CP039354">
    <property type="protein sequence ID" value="QCE10213.1"/>
    <property type="molecule type" value="Genomic_DNA"/>
</dbReference>
<gene>
    <name evidence="2" type="ORF">DEO72_LG10g1440</name>
</gene>
<accession>A0A4D6N8Q6</accession>
<dbReference type="AlphaFoldDB" id="A0A4D6N8Q6"/>
<dbReference type="InterPro" id="IPR004252">
    <property type="entry name" value="Probable_transposase_24"/>
</dbReference>
<evidence type="ECO:0000256" key="1">
    <source>
        <dbReference type="SAM" id="MobiDB-lite"/>
    </source>
</evidence>